<evidence type="ECO:0000256" key="1">
    <source>
        <dbReference type="SAM" id="MobiDB-lite"/>
    </source>
</evidence>
<reference evidence="2" key="1">
    <citation type="journal article" date="2019" name="bioRxiv">
        <title>The Genome of the Zebra Mussel, Dreissena polymorpha: A Resource for Invasive Species Research.</title>
        <authorList>
            <person name="McCartney M.A."/>
            <person name="Auch B."/>
            <person name="Kono T."/>
            <person name="Mallez S."/>
            <person name="Zhang Y."/>
            <person name="Obille A."/>
            <person name="Becker A."/>
            <person name="Abrahante J.E."/>
            <person name="Garbe J."/>
            <person name="Badalamenti J.P."/>
            <person name="Herman A."/>
            <person name="Mangelson H."/>
            <person name="Liachko I."/>
            <person name="Sullivan S."/>
            <person name="Sone E.D."/>
            <person name="Koren S."/>
            <person name="Silverstein K.A.T."/>
            <person name="Beckman K.B."/>
            <person name="Gohl D.M."/>
        </authorList>
    </citation>
    <scope>NUCLEOTIDE SEQUENCE</scope>
    <source>
        <strain evidence="2">Duluth1</strain>
        <tissue evidence="2">Whole animal</tissue>
    </source>
</reference>
<keyword evidence="3" id="KW-1185">Reference proteome</keyword>
<dbReference type="EMBL" id="JAIWYP010000001">
    <property type="protein sequence ID" value="KAH3893136.1"/>
    <property type="molecule type" value="Genomic_DNA"/>
</dbReference>
<comment type="caution">
    <text evidence="2">The sequence shown here is derived from an EMBL/GenBank/DDBJ whole genome shotgun (WGS) entry which is preliminary data.</text>
</comment>
<name>A0A9D4NEE3_DREPO</name>
<sequence length="56" mass="5916">MEHRTEAESGVITPEEGSNIISSDAATVHSSSSGETPHGMITLCNSDTNFYAFLVS</sequence>
<evidence type="ECO:0000313" key="2">
    <source>
        <dbReference type="EMBL" id="KAH3893136.1"/>
    </source>
</evidence>
<proteinExistence type="predicted"/>
<feature type="region of interest" description="Disordered" evidence="1">
    <location>
        <begin position="1"/>
        <end position="37"/>
    </location>
</feature>
<protein>
    <submittedName>
        <fullName evidence="2">Uncharacterized protein</fullName>
    </submittedName>
</protein>
<organism evidence="2 3">
    <name type="scientific">Dreissena polymorpha</name>
    <name type="common">Zebra mussel</name>
    <name type="synonym">Mytilus polymorpha</name>
    <dbReference type="NCBI Taxonomy" id="45954"/>
    <lineage>
        <taxon>Eukaryota</taxon>
        <taxon>Metazoa</taxon>
        <taxon>Spiralia</taxon>
        <taxon>Lophotrochozoa</taxon>
        <taxon>Mollusca</taxon>
        <taxon>Bivalvia</taxon>
        <taxon>Autobranchia</taxon>
        <taxon>Heteroconchia</taxon>
        <taxon>Euheterodonta</taxon>
        <taxon>Imparidentia</taxon>
        <taxon>Neoheterodontei</taxon>
        <taxon>Myida</taxon>
        <taxon>Dreissenoidea</taxon>
        <taxon>Dreissenidae</taxon>
        <taxon>Dreissena</taxon>
    </lineage>
</organism>
<reference evidence="2" key="2">
    <citation type="submission" date="2020-11" db="EMBL/GenBank/DDBJ databases">
        <authorList>
            <person name="McCartney M.A."/>
            <person name="Auch B."/>
            <person name="Kono T."/>
            <person name="Mallez S."/>
            <person name="Becker A."/>
            <person name="Gohl D.M."/>
            <person name="Silverstein K.A.T."/>
            <person name="Koren S."/>
            <person name="Bechman K.B."/>
            <person name="Herman A."/>
            <person name="Abrahante J.E."/>
            <person name="Garbe J."/>
        </authorList>
    </citation>
    <scope>NUCLEOTIDE SEQUENCE</scope>
    <source>
        <strain evidence="2">Duluth1</strain>
        <tissue evidence="2">Whole animal</tissue>
    </source>
</reference>
<evidence type="ECO:0000313" key="3">
    <source>
        <dbReference type="Proteomes" id="UP000828390"/>
    </source>
</evidence>
<dbReference type="AlphaFoldDB" id="A0A9D4NEE3"/>
<dbReference type="Proteomes" id="UP000828390">
    <property type="component" value="Unassembled WGS sequence"/>
</dbReference>
<gene>
    <name evidence="2" type="ORF">DPMN_017280</name>
</gene>
<accession>A0A9D4NEE3</accession>
<feature type="compositionally biased region" description="Low complexity" evidence="1">
    <location>
        <begin position="22"/>
        <end position="33"/>
    </location>
</feature>